<dbReference type="PANTHER" id="PTHR34822:SF1">
    <property type="entry name" value="GRPB FAMILY PROTEIN"/>
    <property type="match status" value="1"/>
</dbReference>
<accession>A0A3N7HGM1</accession>
<dbReference type="InterPro" id="IPR043519">
    <property type="entry name" value="NT_sf"/>
</dbReference>
<name>A0A3N7HGM1_9BURK</name>
<protein>
    <submittedName>
        <fullName evidence="2">GrpB family protein</fullName>
    </submittedName>
</protein>
<evidence type="ECO:0000313" key="3">
    <source>
        <dbReference type="Proteomes" id="UP000267464"/>
    </source>
</evidence>
<dbReference type="EMBL" id="QUSW01000023">
    <property type="protein sequence ID" value="RQP21144.1"/>
    <property type="molecule type" value="Genomic_DNA"/>
</dbReference>
<sequence length="195" mass="20922">MSAVVVAPYCAEWPLRFAEVKAELLPVFAPAAVAVEHIGSTAIPGLAAKPIIDVLLGTDSLATIENKINGLSQLGYEYIAKYEGEFPNRRYFVRAAAASLPRVNLHAVVLGSSFWQEHLAFRNALRSNASLVAQYEQLKLQLASRFAHDRPSYTAAKAPFIEAVLASAQPGANPSIEGTASSPLRGLSSAPHVKR</sequence>
<dbReference type="Gene3D" id="3.30.460.10">
    <property type="entry name" value="Beta Polymerase, domain 2"/>
    <property type="match status" value="1"/>
</dbReference>
<keyword evidence="3" id="KW-1185">Reference proteome</keyword>
<feature type="compositionally biased region" description="Polar residues" evidence="1">
    <location>
        <begin position="170"/>
        <end position="182"/>
    </location>
</feature>
<evidence type="ECO:0000256" key="1">
    <source>
        <dbReference type="SAM" id="MobiDB-lite"/>
    </source>
</evidence>
<dbReference type="SUPFAM" id="SSF81301">
    <property type="entry name" value="Nucleotidyltransferase"/>
    <property type="match status" value="1"/>
</dbReference>
<organism evidence="2 3">
    <name type="scientific">Piscinibacter terrae</name>
    <dbReference type="NCBI Taxonomy" id="2496871"/>
    <lineage>
        <taxon>Bacteria</taxon>
        <taxon>Pseudomonadati</taxon>
        <taxon>Pseudomonadota</taxon>
        <taxon>Betaproteobacteria</taxon>
        <taxon>Burkholderiales</taxon>
        <taxon>Sphaerotilaceae</taxon>
        <taxon>Piscinibacter</taxon>
    </lineage>
</organism>
<proteinExistence type="predicted"/>
<feature type="region of interest" description="Disordered" evidence="1">
    <location>
        <begin position="170"/>
        <end position="195"/>
    </location>
</feature>
<dbReference type="Proteomes" id="UP000267464">
    <property type="component" value="Unassembled WGS sequence"/>
</dbReference>
<dbReference type="AlphaFoldDB" id="A0A3N7HGM1"/>
<comment type="caution">
    <text evidence="2">The sequence shown here is derived from an EMBL/GenBank/DDBJ whole genome shotgun (WGS) entry which is preliminary data.</text>
</comment>
<evidence type="ECO:0000313" key="2">
    <source>
        <dbReference type="EMBL" id="RQP21144.1"/>
    </source>
</evidence>
<dbReference type="Pfam" id="PF04229">
    <property type="entry name" value="GrpB"/>
    <property type="match status" value="1"/>
</dbReference>
<dbReference type="RefSeq" id="WP_124543977.1">
    <property type="nucleotide sequence ID" value="NZ_QUSW01000023.1"/>
</dbReference>
<dbReference type="PANTHER" id="PTHR34822">
    <property type="entry name" value="GRPB DOMAIN PROTEIN (AFU_ORTHOLOGUE AFUA_1G01530)"/>
    <property type="match status" value="1"/>
</dbReference>
<gene>
    <name evidence="2" type="ORF">DZC73_29410</name>
</gene>
<reference evidence="2 3" key="2">
    <citation type="submission" date="2018-12" db="EMBL/GenBank/DDBJ databases">
        <title>Rhizobacter gummiphilus sp. nov., a rubber-degrading bacterium isolated from the soil of a botanical garden in Japan.</title>
        <authorList>
            <person name="Shunsuke S.S."/>
        </authorList>
    </citation>
    <scope>NUCLEOTIDE SEQUENCE [LARGE SCALE GENOMIC DNA]</scope>
    <source>
        <strain evidence="2 3">S-16</strain>
    </source>
</reference>
<reference evidence="2 3" key="1">
    <citation type="submission" date="2018-08" db="EMBL/GenBank/DDBJ databases">
        <authorList>
            <person name="Khan S.A."/>
            <person name="Jeon C.O."/>
            <person name="Chun B.H."/>
            <person name="Jeong S.E."/>
        </authorList>
    </citation>
    <scope>NUCLEOTIDE SEQUENCE [LARGE SCALE GENOMIC DNA]</scope>
    <source>
        <strain evidence="2 3">S-16</strain>
    </source>
</reference>
<dbReference type="InterPro" id="IPR007344">
    <property type="entry name" value="GrpB/CoaE"/>
</dbReference>